<keyword evidence="2" id="KW-1185">Reference proteome</keyword>
<dbReference type="Proteomes" id="UP000799302">
    <property type="component" value="Unassembled WGS sequence"/>
</dbReference>
<sequence>MNFSRHEPQGLEAIQPPENHIFNLPNEVLELILGFAATRASTHISRVDSIQVCDCEWGIHVSDIALVCWRFSCIVEPLRFRQLRLSMPLRTLPWDNLDDCLEFAETKLRKYCSVLHIDLTRNPLAIYKAQREAHKADLLDSMPEPKNIVLWKPVEAKLKMSKLILSALTNVTCLVLHWSDISSDFDKGFEFYFQEAMRFGESRSFVKHNPNSLVFGLLIKKWLKNLRHIDIRDNTTGEQHGSTNLNKIQSAILTGLPANHLESISFRQCEKYPEGIDLIHSQILHHRKSLKRLCLVGTGAEWDPAGNLILPTGLTNLTHLELAFRPRASTMPQHAIRPTAHAVFGWKTVNRAILIPTLTTFTWNLLYSRTLQTFDTPEEAWLFIFIETVLEDKHKLQHIHVKYRPNYEIKPVLSFHYSRYPGRLRKDFVCPWERLVRIDTAVGKKHNLRHIRVEFAPERSEEPSSTGQHIGYMSLGVQLSYHYFGYLGRTGNEFVYPWDRLRRLADNAAMHGIKVSWAKETWSRVDYDRLVATAPSMA</sequence>
<accession>A0A6A6UCW3</accession>
<evidence type="ECO:0000313" key="2">
    <source>
        <dbReference type="Proteomes" id="UP000799302"/>
    </source>
</evidence>
<proteinExistence type="predicted"/>
<organism evidence="1 2">
    <name type="scientific">Microthyrium microscopicum</name>
    <dbReference type="NCBI Taxonomy" id="703497"/>
    <lineage>
        <taxon>Eukaryota</taxon>
        <taxon>Fungi</taxon>
        <taxon>Dikarya</taxon>
        <taxon>Ascomycota</taxon>
        <taxon>Pezizomycotina</taxon>
        <taxon>Dothideomycetes</taxon>
        <taxon>Dothideomycetes incertae sedis</taxon>
        <taxon>Microthyriales</taxon>
        <taxon>Microthyriaceae</taxon>
        <taxon>Microthyrium</taxon>
    </lineage>
</organism>
<dbReference type="AlphaFoldDB" id="A0A6A6UCW3"/>
<protein>
    <submittedName>
        <fullName evidence="1">Uncharacterized protein</fullName>
    </submittedName>
</protein>
<gene>
    <name evidence="1" type="ORF">BT63DRAFT_455455</name>
</gene>
<dbReference type="EMBL" id="MU004235">
    <property type="protein sequence ID" value="KAF2669476.1"/>
    <property type="molecule type" value="Genomic_DNA"/>
</dbReference>
<dbReference type="OrthoDB" id="5138542at2759"/>
<name>A0A6A6UCW3_9PEZI</name>
<reference evidence="1" key="1">
    <citation type="journal article" date="2020" name="Stud. Mycol.">
        <title>101 Dothideomycetes genomes: a test case for predicting lifestyles and emergence of pathogens.</title>
        <authorList>
            <person name="Haridas S."/>
            <person name="Albert R."/>
            <person name="Binder M."/>
            <person name="Bloem J."/>
            <person name="Labutti K."/>
            <person name="Salamov A."/>
            <person name="Andreopoulos B."/>
            <person name="Baker S."/>
            <person name="Barry K."/>
            <person name="Bills G."/>
            <person name="Bluhm B."/>
            <person name="Cannon C."/>
            <person name="Castanera R."/>
            <person name="Culley D."/>
            <person name="Daum C."/>
            <person name="Ezra D."/>
            <person name="Gonzalez J."/>
            <person name="Henrissat B."/>
            <person name="Kuo A."/>
            <person name="Liang C."/>
            <person name="Lipzen A."/>
            <person name="Lutzoni F."/>
            <person name="Magnuson J."/>
            <person name="Mondo S."/>
            <person name="Nolan M."/>
            <person name="Ohm R."/>
            <person name="Pangilinan J."/>
            <person name="Park H.-J."/>
            <person name="Ramirez L."/>
            <person name="Alfaro M."/>
            <person name="Sun H."/>
            <person name="Tritt A."/>
            <person name="Yoshinaga Y."/>
            <person name="Zwiers L.-H."/>
            <person name="Turgeon B."/>
            <person name="Goodwin S."/>
            <person name="Spatafora J."/>
            <person name="Crous P."/>
            <person name="Grigoriev I."/>
        </authorList>
    </citation>
    <scope>NUCLEOTIDE SEQUENCE</scope>
    <source>
        <strain evidence="1">CBS 115976</strain>
    </source>
</reference>
<evidence type="ECO:0000313" key="1">
    <source>
        <dbReference type="EMBL" id="KAF2669476.1"/>
    </source>
</evidence>
<dbReference type="SUPFAM" id="SSF52047">
    <property type="entry name" value="RNI-like"/>
    <property type="match status" value="1"/>
</dbReference>